<reference evidence="7" key="1">
    <citation type="journal article" date="2017" name="Gigascience">
        <title>The genome draft of coconut (Cocos nucifera).</title>
        <authorList>
            <person name="Xiao Y."/>
            <person name="Xu P."/>
            <person name="Fan H."/>
            <person name="Baudouin L."/>
            <person name="Xia W."/>
            <person name="Bocs S."/>
            <person name="Xu J."/>
            <person name="Li Q."/>
            <person name="Guo A."/>
            <person name="Zhou L."/>
            <person name="Li J."/>
            <person name="Wu Y."/>
            <person name="Ma Z."/>
            <person name="Armero A."/>
            <person name="Issali A.E."/>
            <person name="Liu N."/>
            <person name="Peng M."/>
            <person name="Yang Y."/>
        </authorList>
    </citation>
    <scope>NUCLEOTIDE SEQUENCE</scope>
    <source>
        <tissue evidence="7">Spear leaf of Hainan Tall coconut</tissue>
    </source>
</reference>
<dbReference type="FunFam" id="1.10.630.10:FF:000011">
    <property type="entry name" value="Cytochrome P450 83B1"/>
    <property type="match status" value="1"/>
</dbReference>
<comment type="similarity">
    <text evidence="1 5">Belongs to the cytochrome P450 family.</text>
</comment>
<dbReference type="GO" id="GO:0004497">
    <property type="term" value="F:monooxygenase activity"/>
    <property type="evidence" value="ECO:0007669"/>
    <property type="project" value="UniProtKB-KW"/>
</dbReference>
<keyword evidence="2 4" id="KW-0479">Metal-binding</keyword>
<feature type="binding site" description="axial binding residue" evidence="4">
    <location>
        <position position="432"/>
    </location>
    <ligand>
        <name>heme</name>
        <dbReference type="ChEBI" id="CHEBI:30413"/>
    </ligand>
    <ligandPart>
        <name>Fe</name>
        <dbReference type="ChEBI" id="CHEBI:18248"/>
    </ligandPart>
</feature>
<accession>A0A8K0N8U1</accession>
<gene>
    <name evidence="7" type="ORF">COCNU_10G004780</name>
</gene>
<feature type="signal peptide" evidence="6">
    <location>
        <begin position="1"/>
        <end position="21"/>
    </location>
</feature>
<dbReference type="GO" id="GO:0020037">
    <property type="term" value="F:heme binding"/>
    <property type="evidence" value="ECO:0007669"/>
    <property type="project" value="InterPro"/>
</dbReference>
<dbReference type="PANTHER" id="PTHR47955">
    <property type="entry name" value="CYTOCHROME P450 FAMILY 71 PROTEIN"/>
    <property type="match status" value="1"/>
</dbReference>
<keyword evidence="5" id="KW-0503">Monooxygenase</keyword>
<dbReference type="InterPro" id="IPR001128">
    <property type="entry name" value="Cyt_P450"/>
</dbReference>
<dbReference type="InterPro" id="IPR017972">
    <property type="entry name" value="Cyt_P450_CS"/>
</dbReference>
<comment type="caution">
    <text evidence="7">The sequence shown here is derived from an EMBL/GenBank/DDBJ whole genome shotgun (WGS) entry which is preliminary data.</text>
</comment>
<dbReference type="OrthoDB" id="781802at2759"/>
<evidence type="ECO:0000256" key="5">
    <source>
        <dbReference type="RuleBase" id="RU000461"/>
    </source>
</evidence>
<dbReference type="EMBL" id="CM017881">
    <property type="protein sequence ID" value="KAG1362259.1"/>
    <property type="molecule type" value="Genomic_DNA"/>
</dbReference>
<evidence type="ECO:0000313" key="7">
    <source>
        <dbReference type="EMBL" id="KAG1362259.1"/>
    </source>
</evidence>
<keyword evidence="6" id="KW-0732">Signal</keyword>
<dbReference type="PROSITE" id="PS00086">
    <property type="entry name" value="CYTOCHROME_P450"/>
    <property type="match status" value="1"/>
</dbReference>
<reference evidence="7" key="2">
    <citation type="submission" date="2019-07" db="EMBL/GenBank/DDBJ databases">
        <authorList>
            <person name="Yang Y."/>
            <person name="Bocs S."/>
            <person name="Baudouin L."/>
        </authorList>
    </citation>
    <scope>NUCLEOTIDE SEQUENCE</scope>
    <source>
        <tissue evidence="7">Spear leaf of Hainan Tall coconut</tissue>
    </source>
</reference>
<evidence type="ECO:0000256" key="3">
    <source>
        <dbReference type="ARBA" id="ARBA00023004"/>
    </source>
</evidence>
<evidence type="ECO:0000256" key="4">
    <source>
        <dbReference type="PIRSR" id="PIRSR602401-1"/>
    </source>
</evidence>
<keyword evidence="3 4" id="KW-0408">Iron</keyword>
<dbReference type="Gene3D" id="1.10.630.10">
    <property type="entry name" value="Cytochrome P450"/>
    <property type="match status" value="1"/>
</dbReference>
<dbReference type="InterPro" id="IPR036396">
    <property type="entry name" value="Cyt_P450_sf"/>
</dbReference>
<evidence type="ECO:0000256" key="6">
    <source>
        <dbReference type="SAM" id="SignalP"/>
    </source>
</evidence>
<dbReference type="GO" id="GO:0016705">
    <property type="term" value="F:oxidoreductase activity, acting on paired donors, with incorporation or reduction of molecular oxygen"/>
    <property type="evidence" value="ECO:0007669"/>
    <property type="project" value="InterPro"/>
</dbReference>
<dbReference type="Proteomes" id="UP000797356">
    <property type="component" value="Chromosome 10"/>
</dbReference>
<dbReference type="GO" id="GO:0005506">
    <property type="term" value="F:iron ion binding"/>
    <property type="evidence" value="ECO:0007669"/>
    <property type="project" value="InterPro"/>
</dbReference>
<evidence type="ECO:0000256" key="1">
    <source>
        <dbReference type="ARBA" id="ARBA00010617"/>
    </source>
</evidence>
<proteinExistence type="inferred from homology"/>
<organism evidence="7 8">
    <name type="scientific">Cocos nucifera</name>
    <name type="common">Coconut palm</name>
    <dbReference type="NCBI Taxonomy" id="13894"/>
    <lineage>
        <taxon>Eukaryota</taxon>
        <taxon>Viridiplantae</taxon>
        <taxon>Streptophyta</taxon>
        <taxon>Embryophyta</taxon>
        <taxon>Tracheophyta</taxon>
        <taxon>Spermatophyta</taxon>
        <taxon>Magnoliopsida</taxon>
        <taxon>Liliopsida</taxon>
        <taxon>Arecaceae</taxon>
        <taxon>Arecoideae</taxon>
        <taxon>Cocoseae</taxon>
        <taxon>Attaleinae</taxon>
        <taxon>Cocos</taxon>
    </lineage>
</organism>
<dbReference type="InterPro" id="IPR002401">
    <property type="entry name" value="Cyt_P450_E_grp-I"/>
</dbReference>
<evidence type="ECO:0000313" key="8">
    <source>
        <dbReference type="Proteomes" id="UP000797356"/>
    </source>
</evidence>
<evidence type="ECO:0000256" key="2">
    <source>
        <dbReference type="ARBA" id="ARBA00022723"/>
    </source>
</evidence>
<keyword evidence="8" id="KW-1185">Reference proteome</keyword>
<comment type="cofactor">
    <cofactor evidence="4">
        <name>heme</name>
        <dbReference type="ChEBI" id="CHEBI:30413"/>
    </cofactor>
</comment>
<name>A0A8K0N8U1_COCNU</name>
<dbReference type="AlphaFoldDB" id="A0A8K0N8U1"/>
<feature type="chain" id="PRO_5035467966" evidence="6">
    <location>
        <begin position="22"/>
        <end position="491"/>
    </location>
</feature>
<dbReference type="PANTHER" id="PTHR47955:SF15">
    <property type="entry name" value="CYTOCHROME P450 71A2-LIKE"/>
    <property type="match status" value="1"/>
</dbReference>
<dbReference type="CDD" id="cd11072">
    <property type="entry name" value="CYP71-like"/>
    <property type="match status" value="1"/>
</dbReference>
<dbReference type="Pfam" id="PF00067">
    <property type="entry name" value="p450"/>
    <property type="match status" value="1"/>
</dbReference>
<dbReference type="SUPFAM" id="SSF48264">
    <property type="entry name" value="Cytochrome P450"/>
    <property type="match status" value="1"/>
</dbReference>
<protein>
    <submittedName>
        <fullName evidence="7">Cytochrome P450 71A1</fullName>
    </submittedName>
</protein>
<dbReference type="PRINTS" id="PR00385">
    <property type="entry name" value="P450"/>
</dbReference>
<keyword evidence="5" id="KW-0560">Oxidoreductase</keyword>
<dbReference type="PRINTS" id="PR00463">
    <property type="entry name" value="EP450I"/>
</dbReference>
<keyword evidence="4 5" id="KW-0349">Heme</keyword>
<sequence>MSLAPLLAVLLAAVLIFLIHKKPTPKRPKLPPSPPKLPIIGNLHQLRGSHPHRALHALSQKYGPLMLLKLGSVPTIVVSSAELAQEVMKTQDMIFASRPSLELPKKLFYGCRDVIFAPYGAYWREVRKLCIVHLLSIKRVQSFSSVRDEEVSQVIDRIARSSSVGPVNLSKILIAFTSGLVTKIAFGKFLGEERTTKLNHLIEETIALLGGFYVGDYLPWLGWLGKLSGTDGRVKRCFIGWDAFLEEVIRDHEDAHQTQDLVDVLLSLQKDRAEGFTLARDDIKAIILDMFGAAADTTYVTLEWTMAELARSPKALKRVQDEIREILGNRSKVTEDDISKMNYLKAVIKETLRLHPPSPLGGPRESLEETKIRGYEIPKKARIIVNVFSVARDPEFWEEAHEFRPERFLNSQIDFKGNDFQFIPFGAGRRICPGIHLATTTIELALANLLYKFDWKLPDNMSPEDLDMAEAFGISTAMKSNLLLHSIPYKP</sequence>